<feature type="region of interest" description="Disordered" evidence="1">
    <location>
        <begin position="90"/>
        <end position="109"/>
    </location>
</feature>
<dbReference type="AlphaFoldDB" id="A0AAN7KWM2"/>
<organism evidence="2 3">
    <name type="scientific">Trapa incisa</name>
    <dbReference type="NCBI Taxonomy" id="236973"/>
    <lineage>
        <taxon>Eukaryota</taxon>
        <taxon>Viridiplantae</taxon>
        <taxon>Streptophyta</taxon>
        <taxon>Embryophyta</taxon>
        <taxon>Tracheophyta</taxon>
        <taxon>Spermatophyta</taxon>
        <taxon>Magnoliopsida</taxon>
        <taxon>eudicotyledons</taxon>
        <taxon>Gunneridae</taxon>
        <taxon>Pentapetalae</taxon>
        <taxon>rosids</taxon>
        <taxon>malvids</taxon>
        <taxon>Myrtales</taxon>
        <taxon>Lythraceae</taxon>
        <taxon>Trapa</taxon>
    </lineage>
</organism>
<dbReference type="Proteomes" id="UP001345219">
    <property type="component" value="Chromosome 14"/>
</dbReference>
<keyword evidence="3" id="KW-1185">Reference proteome</keyword>
<evidence type="ECO:0000256" key="1">
    <source>
        <dbReference type="SAM" id="MobiDB-lite"/>
    </source>
</evidence>
<accession>A0AAN7KWM2</accession>
<gene>
    <name evidence="2" type="ORF">SAY87_017920</name>
</gene>
<evidence type="ECO:0000313" key="3">
    <source>
        <dbReference type="Proteomes" id="UP001345219"/>
    </source>
</evidence>
<dbReference type="EMBL" id="JAXIOK010000002">
    <property type="protein sequence ID" value="KAK4777733.1"/>
    <property type="molecule type" value="Genomic_DNA"/>
</dbReference>
<proteinExistence type="predicted"/>
<evidence type="ECO:0000313" key="2">
    <source>
        <dbReference type="EMBL" id="KAK4777733.1"/>
    </source>
</evidence>
<comment type="caution">
    <text evidence="2">The sequence shown here is derived from an EMBL/GenBank/DDBJ whole genome shotgun (WGS) entry which is preliminary data.</text>
</comment>
<feature type="compositionally biased region" description="Basic and acidic residues" evidence="1">
    <location>
        <begin position="97"/>
        <end position="109"/>
    </location>
</feature>
<name>A0AAN7KWM2_9MYRT</name>
<reference evidence="2 3" key="1">
    <citation type="journal article" date="2023" name="Hortic Res">
        <title>Pangenome of water caltrop reveals structural variations and asymmetric subgenome divergence after allopolyploidization.</title>
        <authorList>
            <person name="Zhang X."/>
            <person name="Chen Y."/>
            <person name="Wang L."/>
            <person name="Yuan Y."/>
            <person name="Fang M."/>
            <person name="Shi L."/>
            <person name="Lu R."/>
            <person name="Comes H.P."/>
            <person name="Ma Y."/>
            <person name="Chen Y."/>
            <person name="Huang G."/>
            <person name="Zhou Y."/>
            <person name="Zheng Z."/>
            <person name="Qiu Y."/>
        </authorList>
    </citation>
    <scope>NUCLEOTIDE SEQUENCE [LARGE SCALE GENOMIC DNA]</scope>
    <source>
        <tissue evidence="2">Roots</tissue>
    </source>
</reference>
<sequence length="109" mass="12587">MKVNWWQLNHCYLYQLIKTSPAGRTERIIACLFIRFLAGVRRRLAGRPDHGRGRLQLPCNHPFTALFHRLSSPLARSLCSQLRPYCSRIGGQAGRQRPSECKRKELELG</sequence>
<protein>
    <submittedName>
        <fullName evidence="2">Uncharacterized protein</fullName>
    </submittedName>
</protein>